<evidence type="ECO:0000256" key="2">
    <source>
        <dbReference type="SAM" id="SignalP"/>
    </source>
</evidence>
<accession>A0A8K0NJE7</accession>
<keyword evidence="4" id="KW-1185">Reference proteome</keyword>
<evidence type="ECO:0000313" key="3">
    <source>
        <dbReference type="EMBL" id="KAG5928217.1"/>
    </source>
</evidence>
<evidence type="ECO:0008006" key="5">
    <source>
        <dbReference type="Google" id="ProtNLM"/>
    </source>
</evidence>
<name>A0A8K0NJE7_9HYPO</name>
<feature type="region of interest" description="Disordered" evidence="1">
    <location>
        <begin position="152"/>
        <end position="177"/>
    </location>
</feature>
<dbReference type="AlphaFoldDB" id="A0A8K0NJE7"/>
<protein>
    <recommendedName>
        <fullName evidence="5">Extracellular membrane protein CFEM domain-containing protein</fullName>
    </recommendedName>
</protein>
<reference evidence="3" key="1">
    <citation type="journal article" date="2020" name="bioRxiv">
        <title>Whole genome comparisons of ergot fungi reveals the divergence and evolution of species within the genus Claviceps are the result of varying mechanisms driving genome evolution and host range expansion.</title>
        <authorList>
            <person name="Wyka S.A."/>
            <person name="Mondo S.J."/>
            <person name="Liu M."/>
            <person name="Dettman J."/>
            <person name="Nalam V."/>
            <person name="Broders K.D."/>
        </authorList>
    </citation>
    <scope>NUCLEOTIDE SEQUENCE</scope>
    <source>
        <strain evidence="3">CCC 489</strain>
    </source>
</reference>
<feature type="chain" id="PRO_5035442473" description="Extracellular membrane protein CFEM domain-containing protein" evidence="2">
    <location>
        <begin position="20"/>
        <end position="365"/>
    </location>
</feature>
<sequence length="365" mass="40971">MRIAFLGSILFSITARGQSDTAGTRAVCVGDCIATLAERGLLTNGMHSVCATPQLQKAHFQCLVNSCSEESYGSAVKYSISVCSATGANIIPLHPIEVRQSQGHKRSRPVEQVKHHSWATRSQNLHLPRNVAMDLTCNTGGDGLVTVSLGPSPASATPSMIEEEGARKQSPRATSISSHEGMAHFVDGAILMGEVQDAILSSPTTTSYSLIGNEHDVFFVEHHWKFNDMANVFMPRIKLDDIHEHHVQLSLQLQLSRYLRSGLLIVLEILIPNVNPNLHHIQLVQLVQFFISIMHRQMDQLQFISYYYNYQYDQYCDYGTMLVIEYREYFVKPIVHRVLLQQLHGQCIVDSMELLHCCHQNDVDK</sequence>
<dbReference type="OrthoDB" id="5421216at2759"/>
<gene>
    <name evidence="3" type="ORF">E4U42_001101</name>
</gene>
<keyword evidence="2" id="KW-0732">Signal</keyword>
<proteinExistence type="predicted"/>
<dbReference type="EMBL" id="SRPY01000131">
    <property type="protein sequence ID" value="KAG5928217.1"/>
    <property type="molecule type" value="Genomic_DNA"/>
</dbReference>
<organism evidence="3 4">
    <name type="scientific">Claviceps africana</name>
    <dbReference type="NCBI Taxonomy" id="83212"/>
    <lineage>
        <taxon>Eukaryota</taxon>
        <taxon>Fungi</taxon>
        <taxon>Dikarya</taxon>
        <taxon>Ascomycota</taxon>
        <taxon>Pezizomycotina</taxon>
        <taxon>Sordariomycetes</taxon>
        <taxon>Hypocreomycetidae</taxon>
        <taxon>Hypocreales</taxon>
        <taxon>Clavicipitaceae</taxon>
        <taxon>Claviceps</taxon>
    </lineage>
</organism>
<evidence type="ECO:0000313" key="4">
    <source>
        <dbReference type="Proteomes" id="UP000811619"/>
    </source>
</evidence>
<dbReference type="Proteomes" id="UP000811619">
    <property type="component" value="Unassembled WGS sequence"/>
</dbReference>
<evidence type="ECO:0000256" key="1">
    <source>
        <dbReference type="SAM" id="MobiDB-lite"/>
    </source>
</evidence>
<feature type="signal peptide" evidence="2">
    <location>
        <begin position="1"/>
        <end position="19"/>
    </location>
</feature>
<comment type="caution">
    <text evidence="3">The sequence shown here is derived from an EMBL/GenBank/DDBJ whole genome shotgun (WGS) entry which is preliminary data.</text>
</comment>